<evidence type="ECO:0008006" key="3">
    <source>
        <dbReference type="Google" id="ProtNLM"/>
    </source>
</evidence>
<protein>
    <recommendedName>
        <fullName evidence="3">TrpR like protein, YerC/YecD</fullName>
    </recommendedName>
</protein>
<dbReference type="InterPro" id="IPR010921">
    <property type="entry name" value="Trp_repressor/repl_initiator"/>
</dbReference>
<proteinExistence type="predicted"/>
<comment type="caution">
    <text evidence="1">The sequence shown here is derived from an EMBL/GenBank/DDBJ whole genome shotgun (WGS) entry which is preliminary data.</text>
</comment>
<dbReference type="Proteomes" id="UP000034753">
    <property type="component" value="Unassembled WGS sequence"/>
</dbReference>
<reference evidence="1 2" key="1">
    <citation type="journal article" date="2015" name="Nature">
        <title>rRNA introns, odd ribosomes, and small enigmatic genomes across a large radiation of phyla.</title>
        <authorList>
            <person name="Brown C.T."/>
            <person name="Hug L.A."/>
            <person name="Thomas B.C."/>
            <person name="Sharon I."/>
            <person name="Castelle C.J."/>
            <person name="Singh A."/>
            <person name="Wilkins M.J."/>
            <person name="Williams K.H."/>
            <person name="Banfield J.F."/>
        </authorList>
    </citation>
    <scope>NUCLEOTIDE SEQUENCE [LARGE SCALE GENOMIC DNA]</scope>
</reference>
<dbReference type="InterPro" id="IPR000831">
    <property type="entry name" value="Trp_repress"/>
</dbReference>
<dbReference type="EMBL" id="LCBN01000025">
    <property type="protein sequence ID" value="KKS13414.1"/>
    <property type="molecule type" value="Genomic_DNA"/>
</dbReference>
<gene>
    <name evidence="1" type="ORF">UU67_C0025G0005</name>
</gene>
<evidence type="ECO:0000313" key="2">
    <source>
        <dbReference type="Proteomes" id="UP000034753"/>
    </source>
</evidence>
<dbReference type="Gene3D" id="1.10.1270.10">
    <property type="entry name" value="TrpR-like"/>
    <property type="match status" value="1"/>
</dbReference>
<dbReference type="AlphaFoldDB" id="A0A0G0WKR4"/>
<dbReference type="InterPro" id="IPR038116">
    <property type="entry name" value="TrpR-like_sf"/>
</dbReference>
<organism evidence="1 2">
    <name type="scientific">Candidatus Daviesbacteria bacterium GW2011_GWB1_41_5</name>
    <dbReference type="NCBI Taxonomy" id="1618429"/>
    <lineage>
        <taxon>Bacteria</taxon>
        <taxon>Candidatus Daviesiibacteriota</taxon>
    </lineage>
</organism>
<name>A0A0G0WKR4_9BACT</name>
<dbReference type="PANTHER" id="PTHR40080:SF1">
    <property type="entry name" value="TRPR-LIKE PROTEIN YERC_YECD"/>
    <property type="match status" value="1"/>
</dbReference>
<evidence type="ECO:0000313" key="1">
    <source>
        <dbReference type="EMBL" id="KKS13414.1"/>
    </source>
</evidence>
<sequence>MAQVSKYPISKDIADRIFDIFIKTLLKIHNPQDAQNLTNDLFSPTEKIMLAKRLAIAFLLMKNYQYREISKLLRVSVATVASVNISHKYGSGGYKTILERIAKEEKLEEFFLGIAEQLLKLPASVSKGGGNWRYLLEEVRKSKRKKLNEL</sequence>
<dbReference type="GO" id="GO:0043565">
    <property type="term" value="F:sequence-specific DNA binding"/>
    <property type="evidence" value="ECO:0007669"/>
    <property type="project" value="InterPro"/>
</dbReference>
<accession>A0A0G0WKR4</accession>
<dbReference type="GO" id="GO:0003700">
    <property type="term" value="F:DNA-binding transcription factor activity"/>
    <property type="evidence" value="ECO:0007669"/>
    <property type="project" value="InterPro"/>
</dbReference>
<dbReference type="SUPFAM" id="SSF48295">
    <property type="entry name" value="TrpR-like"/>
    <property type="match status" value="1"/>
</dbReference>
<dbReference type="Pfam" id="PF01371">
    <property type="entry name" value="Trp_repressor"/>
    <property type="match status" value="1"/>
</dbReference>
<dbReference type="NCBIfam" id="TIGR02531">
    <property type="entry name" value="yecD_yerC"/>
    <property type="match status" value="1"/>
</dbReference>
<dbReference type="InterPro" id="IPR013368">
    <property type="entry name" value="YecD_YerC"/>
</dbReference>
<dbReference type="PANTHER" id="PTHR40080">
    <property type="entry name" value="LMO1763 PROTEIN"/>
    <property type="match status" value="1"/>
</dbReference>